<feature type="region of interest" description="Disordered" evidence="1">
    <location>
        <begin position="477"/>
        <end position="511"/>
    </location>
</feature>
<feature type="compositionally biased region" description="Pro residues" evidence="1">
    <location>
        <begin position="171"/>
        <end position="203"/>
    </location>
</feature>
<proteinExistence type="predicted"/>
<dbReference type="Proteomes" id="UP001518976">
    <property type="component" value="Unassembled WGS sequence"/>
</dbReference>
<dbReference type="RefSeq" id="WP_209265394.1">
    <property type="nucleotide sequence ID" value="NZ_JAFFZN010000011.1"/>
</dbReference>
<feature type="compositionally biased region" description="Low complexity" evidence="1">
    <location>
        <begin position="108"/>
        <end position="120"/>
    </location>
</feature>
<keyword evidence="4" id="KW-1185">Reference proteome</keyword>
<feature type="compositionally biased region" description="Gly residues" evidence="1">
    <location>
        <begin position="82"/>
        <end position="107"/>
    </location>
</feature>
<feature type="compositionally biased region" description="Polar residues" evidence="1">
    <location>
        <begin position="1"/>
        <end position="15"/>
    </location>
</feature>
<organism evidence="3 4">
    <name type="scientific">Streptomyces spirodelae</name>
    <dbReference type="NCBI Taxonomy" id="2812904"/>
    <lineage>
        <taxon>Bacteria</taxon>
        <taxon>Bacillati</taxon>
        <taxon>Actinomycetota</taxon>
        <taxon>Actinomycetes</taxon>
        <taxon>Kitasatosporales</taxon>
        <taxon>Streptomycetaceae</taxon>
        <taxon>Streptomyces</taxon>
    </lineage>
</organism>
<feature type="compositionally biased region" description="Gly residues" evidence="1">
    <location>
        <begin position="390"/>
        <end position="421"/>
    </location>
</feature>
<feature type="region of interest" description="Disordered" evidence="1">
    <location>
        <begin position="604"/>
        <end position="635"/>
    </location>
</feature>
<evidence type="ECO:0000313" key="4">
    <source>
        <dbReference type="Proteomes" id="UP001518976"/>
    </source>
</evidence>
<gene>
    <name evidence="3" type="ORF">JW592_14090</name>
</gene>
<name>A0ABS3WTZ0_9ACTN</name>
<evidence type="ECO:0000256" key="2">
    <source>
        <dbReference type="SAM" id="Phobius"/>
    </source>
</evidence>
<comment type="caution">
    <text evidence="3">The sequence shown here is derived from an EMBL/GenBank/DDBJ whole genome shotgun (WGS) entry which is preliminary data.</text>
</comment>
<reference evidence="3 4" key="1">
    <citation type="submission" date="2021-02" db="EMBL/GenBank/DDBJ databases">
        <title>Streptomyces spirodelae sp. nov., isolated from duckweed.</title>
        <authorList>
            <person name="Saimee Y."/>
            <person name="Duangmal K."/>
        </authorList>
    </citation>
    <scope>NUCLEOTIDE SEQUENCE [LARGE SCALE GENOMIC DNA]</scope>
    <source>
        <strain evidence="3 4">DW4-2</strain>
    </source>
</reference>
<sequence>MTTHNGRGQDGTSGSAGDALPASTTPYEGVVLPANGDPWTPQQQRQAQSEREQVSPPAGQPWGDPWGPGAEASQADDSTYGGYDGGYEGAAQGGPGHGGPGHGGTGYWGAPQQDEPGGALPLPPEGTPARPRTPPAAPATSPHLPQPQSPGGAGPLPPAAGQGGHGTQGEMPPPAYGQPLPGAMPPPPSAPPPSPPSAPPTPPQGAYQGGPGDSDATQMLPPFPAGQPAVGSAGPDDGTQLLPPQQPGPAAPVGGSPDSEATQYLPPMAAGVGSDSEATQMLPPMSGAGAPDSGTPGAGTPDSGTPAPQGQGAGAEGTRQPLPEFENLFRSDAPQSGRGQPAVGHDEPGSTQSLPVFDDAAQRPAPPRGGYGYPQPGARPGGYGYPQPGGSRGGGYGYPQPGTRGGGYGYPQPGAQGGGYGYPQPGSRQYEPQAGGRAARRDAGRGRRGMHPGVLIGAGLAGVAVIGLVVGLLLANGGDDDPGSDKPKASSEPAGEKKSSAAPDPAEAQAKKLDALLADSNNSRSSVVRSVQNIRACKSLGKAAADLRSAAKQRTALVRRLGELKTDAIPHSAELNSALKSAWRASASADNHYAAWADQAARKKGCHKGKAKPTRHLAAGNGASGKATASKKKAARLWNPTAKKYGLTERQYGSL</sequence>
<feature type="transmembrane region" description="Helical" evidence="2">
    <location>
        <begin position="454"/>
        <end position="475"/>
    </location>
</feature>
<evidence type="ECO:0000256" key="1">
    <source>
        <dbReference type="SAM" id="MobiDB-lite"/>
    </source>
</evidence>
<feature type="compositionally biased region" description="Low complexity" evidence="1">
    <location>
        <begin position="618"/>
        <end position="628"/>
    </location>
</feature>
<feature type="compositionally biased region" description="Basic and acidic residues" evidence="1">
    <location>
        <begin position="483"/>
        <end position="499"/>
    </location>
</feature>
<keyword evidence="2" id="KW-0472">Membrane</keyword>
<protein>
    <submittedName>
        <fullName evidence="3">Uncharacterized protein</fullName>
    </submittedName>
</protein>
<keyword evidence="2" id="KW-0812">Transmembrane</keyword>
<keyword evidence="2" id="KW-1133">Transmembrane helix</keyword>
<accession>A0ABS3WTZ0</accession>
<dbReference type="EMBL" id="JAFFZN010000011">
    <property type="protein sequence ID" value="MBO8186583.1"/>
    <property type="molecule type" value="Genomic_DNA"/>
</dbReference>
<feature type="compositionally biased region" description="Basic residues" evidence="1">
    <location>
        <begin position="604"/>
        <end position="615"/>
    </location>
</feature>
<feature type="compositionally biased region" description="Pro residues" evidence="1">
    <location>
        <begin position="121"/>
        <end position="137"/>
    </location>
</feature>
<evidence type="ECO:0000313" key="3">
    <source>
        <dbReference type="EMBL" id="MBO8186583.1"/>
    </source>
</evidence>
<feature type="region of interest" description="Disordered" evidence="1">
    <location>
        <begin position="1"/>
        <end position="447"/>
    </location>
</feature>
<feature type="compositionally biased region" description="Low complexity" evidence="1">
    <location>
        <begin position="422"/>
        <end position="437"/>
    </location>
</feature>